<dbReference type="OrthoDB" id="935481at2"/>
<accession>A0A3P1CYZ3</accession>
<dbReference type="InterPro" id="IPR046947">
    <property type="entry name" value="LytR-like"/>
</dbReference>
<dbReference type="InterPro" id="IPR011006">
    <property type="entry name" value="CheY-like_superfamily"/>
</dbReference>
<sequence length="270" mass="30389">MNLILDAIKEPALITHIQGANNYSWLYYRDGRKLLLSKTLQYFEERLPEFIRVHKTAMVNPTYIKGFTPPPRTKMQGAIHLINDLTLPVGRRRWNQLKESISTATQDTVTVTTVPLAIPTDQQAIPQRLYIAIGDEIKAGLVEQLLIDQWSNWNLHFFSTGTSLLKALSTSRDTDLPAVILLHAGQETDLSLSALRSIKSSVRLRQIPTLLLADLGNKGLAETGYALGANSVILHSVNFTYFIQGLEKVFRYWLSTVSAPYAIRKYQSHA</sequence>
<dbReference type="PANTHER" id="PTHR37299:SF1">
    <property type="entry name" value="STAGE 0 SPORULATION PROTEIN A HOMOLOG"/>
    <property type="match status" value="1"/>
</dbReference>
<proteinExistence type="predicted"/>
<dbReference type="Proteomes" id="UP000274271">
    <property type="component" value="Unassembled WGS sequence"/>
</dbReference>
<dbReference type="AlphaFoldDB" id="A0A3P1CYZ3"/>
<evidence type="ECO:0000259" key="1">
    <source>
        <dbReference type="PROSITE" id="PS50930"/>
    </source>
</evidence>
<dbReference type="PROSITE" id="PS50930">
    <property type="entry name" value="HTH_LYTTR"/>
    <property type="match status" value="1"/>
</dbReference>
<dbReference type="SMART" id="SM00850">
    <property type="entry name" value="LytTR"/>
    <property type="match status" value="1"/>
</dbReference>
<protein>
    <submittedName>
        <fullName evidence="2">LytTR family transcriptional regulator</fullName>
    </submittedName>
</protein>
<dbReference type="Gene3D" id="2.40.50.1020">
    <property type="entry name" value="LytTr DNA-binding domain"/>
    <property type="match status" value="1"/>
</dbReference>
<dbReference type="GO" id="GO:0003677">
    <property type="term" value="F:DNA binding"/>
    <property type="evidence" value="ECO:0007669"/>
    <property type="project" value="InterPro"/>
</dbReference>
<organism evidence="2 3">
    <name type="scientific">Larkinella knui</name>
    <dbReference type="NCBI Taxonomy" id="2025310"/>
    <lineage>
        <taxon>Bacteria</taxon>
        <taxon>Pseudomonadati</taxon>
        <taxon>Bacteroidota</taxon>
        <taxon>Cytophagia</taxon>
        <taxon>Cytophagales</taxon>
        <taxon>Spirosomataceae</taxon>
        <taxon>Larkinella</taxon>
    </lineage>
</organism>
<feature type="domain" description="HTH LytTR-type" evidence="1">
    <location>
        <begin position="26"/>
        <end position="103"/>
    </location>
</feature>
<evidence type="ECO:0000313" key="3">
    <source>
        <dbReference type="Proteomes" id="UP000274271"/>
    </source>
</evidence>
<dbReference type="RefSeq" id="WP_124905345.1">
    <property type="nucleotide sequence ID" value="NZ_RQJP01000001.1"/>
</dbReference>
<evidence type="ECO:0000313" key="2">
    <source>
        <dbReference type="EMBL" id="RRB18094.1"/>
    </source>
</evidence>
<reference evidence="2 3" key="1">
    <citation type="submission" date="2018-11" db="EMBL/GenBank/DDBJ databases">
        <authorList>
            <person name="Zhou Z."/>
            <person name="Wang G."/>
        </authorList>
    </citation>
    <scope>NUCLEOTIDE SEQUENCE [LARGE SCALE GENOMIC DNA]</scope>
    <source>
        <strain evidence="2 3">KCTC42998</strain>
    </source>
</reference>
<comment type="caution">
    <text evidence="2">The sequence shown here is derived from an EMBL/GenBank/DDBJ whole genome shotgun (WGS) entry which is preliminary data.</text>
</comment>
<dbReference type="Gene3D" id="3.40.50.2300">
    <property type="match status" value="1"/>
</dbReference>
<dbReference type="SUPFAM" id="SSF52172">
    <property type="entry name" value="CheY-like"/>
    <property type="match status" value="1"/>
</dbReference>
<keyword evidence="3" id="KW-1185">Reference proteome</keyword>
<dbReference type="EMBL" id="RQJP01000001">
    <property type="protein sequence ID" value="RRB18094.1"/>
    <property type="molecule type" value="Genomic_DNA"/>
</dbReference>
<dbReference type="Pfam" id="PF04397">
    <property type="entry name" value="LytTR"/>
    <property type="match status" value="1"/>
</dbReference>
<dbReference type="PANTHER" id="PTHR37299">
    <property type="entry name" value="TRANSCRIPTIONAL REGULATOR-RELATED"/>
    <property type="match status" value="1"/>
</dbReference>
<gene>
    <name evidence="2" type="ORF">EHT87_07425</name>
</gene>
<dbReference type="InterPro" id="IPR007492">
    <property type="entry name" value="LytTR_DNA-bd_dom"/>
</dbReference>
<name>A0A3P1CYZ3_9BACT</name>
<dbReference type="GO" id="GO:0000156">
    <property type="term" value="F:phosphorelay response regulator activity"/>
    <property type="evidence" value="ECO:0007669"/>
    <property type="project" value="InterPro"/>
</dbReference>